<gene>
    <name evidence="2" type="ORF">B0T10DRAFT_165753</name>
</gene>
<dbReference type="AlphaFoldDB" id="A0A9P8WH80"/>
<reference evidence="2 3" key="1">
    <citation type="journal article" date="2021" name="Nat. Commun.">
        <title>Genetic determinants of endophytism in the Arabidopsis root mycobiome.</title>
        <authorList>
            <person name="Mesny F."/>
            <person name="Miyauchi S."/>
            <person name="Thiergart T."/>
            <person name="Pickel B."/>
            <person name="Atanasova L."/>
            <person name="Karlsson M."/>
            <person name="Huettel B."/>
            <person name="Barry K.W."/>
            <person name="Haridas S."/>
            <person name="Chen C."/>
            <person name="Bauer D."/>
            <person name="Andreopoulos W."/>
            <person name="Pangilinan J."/>
            <person name="LaButti K."/>
            <person name="Riley R."/>
            <person name="Lipzen A."/>
            <person name="Clum A."/>
            <person name="Drula E."/>
            <person name="Henrissat B."/>
            <person name="Kohler A."/>
            <person name="Grigoriev I.V."/>
            <person name="Martin F.M."/>
            <person name="Hacquard S."/>
        </authorList>
    </citation>
    <scope>NUCLEOTIDE SEQUENCE [LARGE SCALE GENOMIC DNA]</scope>
    <source>
        <strain evidence="2 3">MPI-CAGE-CH-0241</strain>
    </source>
</reference>
<accession>A0A9P8WH80</accession>
<evidence type="ECO:0000313" key="2">
    <source>
        <dbReference type="EMBL" id="KAH6896839.1"/>
    </source>
</evidence>
<name>A0A9P8WH80_9HYPO</name>
<evidence type="ECO:0000256" key="1">
    <source>
        <dbReference type="SAM" id="MobiDB-lite"/>
    </source>
</evidence>
<keyword evidence="3" id="KW-1185">Reference proteome</keyword>
<sequence>MVKPEPLAATTVLPCCSPLSWSLLIDLRCVPSAWGCWGSGRIITHRQSGRNIGQHSILCEYRTCIADSQGGKIQSPWRQARAQTLQHEEIQCVPCSNMAFPTYPFHDFLRTTTPTDTLDCSLHRIAGTAIIRGILQPYGGPEALIPCTKPQTPSPSRRNLLVDEGSCG</sequence>
<protein>
    <submittedName>
        <fullName evidence="2">Uncharacterized protein</fullName>
    </submittedName>
</protein>
<evidence type="ECO:0000313" key="3">
    <source>
        <dbReference type="Proteomes" id="UP000777438"/>
    </source>
</evidence>
<feature type="region of interest" description="Disordered" evidence="1">
    <location>
        <begin position="148"/>
        <end position="168"/>
    </location>
</feature>
<dbReference type="Proteomes" id="UP000777438">
    <property type="component" value="Unassembled WGS sequence"/>
</dbReference>
<proteinExistence type="predicted"/>
<organism evidence="2 3">
    <name type="scientific">Thelonectria olida</name>
    <dbReference type="NCBI Taxonomy" id="1576542"/>
    <lineage>
        <taxon>Eukaryota</taxon>
        <taxon>Fungi</taxon>
        <taxon>Dikarya</taxon>
        <taxon>Ascomycota</taxon>
        <taxon>Pezizomycotina</taxon>
        <taxon>Sordariomycetes</taxon>
        <taxon>Hypocreomycetidae</taxon>
        <taxon>Hypocreales</taxon>
        <taxon>Nectriaceae</taxon>
        <taxon>Thelonectria</taxon>
    </lineage>
</organism>
<comment type="caution">
    <text evidence="2">The sequence shown here is derived from an EMBL/GenBank/DDBJ whole genome shotgun (WGS) entry which is preliminary data.</text>
</comment>
<dbReference type="EMBL" id="JAGPYM010000003">
    <property type="protein sequence ID" value="KAH6896839.1"/>
    <property type="molecule type" value="Genomic_DNA"/>
</dbReference>